<organism evidence="4 5">
    <name type="scientific">Rhodoglobus aureus</name>
    <dbReference type="NCBI Taxonomy" id="191497"/>
    <lineage>
        <taxon>Bacteria</taxon>
        <taxon>Bacillati</taxon>
        <taxon>Actinomycetota</taxon>
        <taxon>Actinomycetes</taxon>
        <taxon>Micrococcales</taxon>
        <taxon>Microbacteriaceae</taxon>
        <taxon>Rhodoglobus</taxon>
    </lineage>
</organism>
<keyword evidence="4" id="KW-0032">Aminotransferase</keyword>
<dbReference type="PANTHER" id="PTHR43094">
    <property type="entry name" value="AMINOTRANSFERASE"/>
    <property type="match status" value="1"/>
</dbReference>
<dbReference type="EMBL" id="BAAAKW010000029">
    <property type="protein sequence ID" value="GAA1217249.1"/>
    <property type="molecule type" value="Genomic_DNA"/>
</dbReference>
<dbReference type="SUPFAM" id="SSF53383">
    <property type="entry name" value="PLP-dependent transferases"/>
    <property type="match status" value="1"/>
</dbReference>
<sequence length="439" mass="47020">MNSAPASSNHSNEETIALDRAHVFHSWSAQGALKPLVLEGGLGSTVWDDEGNEYLDFSSQLVNINIGHQHPAVIAGIKAQADLMATIAPAHAINIRGEAARKITDHAPEGMNKVFFTNGGADANENAIRMARLHTGRDKVLSRYRSYHGNTGSAIAATGDWRRIPNEYSRAHVHVFGPYLYRSEFWADSPEQESDRALHHLERTIQAEGSESIAAILLETIPGTAGVLMPPPGYMAGVRALADKYGILIILDEVMCGFGRTGNWFAFDAFDIKPDLIAFAKGVNSGYVPVGGVIISDEIAATFDERVFPGGLTYSGHPLAAASIVASITAMEEEGIVENAAMIGRDHIAPGLAALAAKHSSIGEIRGSGVFWAMELVADRDTREPLSAANMGKLKGALVKRGLLPFTADNRIHVVPPAVVTPAEVERAMAIYDEALSEL</sequence>
<evidence type="ECO:0000256" key="1">
    <source>
        <dbReference type="ARBA" id="ARBA00008954"/>
    </source>
</evidence>
<proteinExistence type="inferred from homology"/>
<evidence type="ECO:0000256" key="2">
    <source>
        <dbReference type="ARBA" id="ARBA00022898"/>
    </source>
</evidence>
<protein>
    <submittedName>
        <fullName evidence="4">Aspartate aminotransferase family protein</fullName>
    </submittedName>
</protein>
<keyword evidence="2 3" id="KW-0663">Pyridoxal phosphate</keyword>
<dbReference type="InterPro" id="IPR015424">
    <property type="entry name" value="PyrdxlP-dep_Trfase"/>
</dbReference>
<dbReference type="InterPro" id="IPR049704">
    <property type="entry name" value="Aminotrans_3_PPA_site"/>
</dbReference>
<dbReference type="Gene3D" id="3.40.640.10">
    <property type="entry name" value="Type I PLP-dependent aspartate aminotransferase-like (Major domain)"/>
    <property type="match status" value="1"/>
</dbReference>
<dbReference type="NCBIfam" id="NF004718">
    <property type="entry name" value="PRK06062.1"/>
    <property type="match status" value="1"/>
</dbReference>
<comment type="similarity">
    <text evidence="1 3">Belongs to the class-III pyridoxal-phosphate-dependent aminotransferase family.</text>
</comment>
<dbReference type="CDD" id="cd00610">
    <property type="entry name" value="OAT_like"/>
    <property type="match status" value="1"/>
</dbReference>
<evidence type="ECO:0000256" key="3">
    <source>
        <dbReference type="RuleBase" id="RU003560"/>
    </source>
</evidence>
<dbReference type="RefSeq" id="WP_343924751.1">
    <property type="nucleotide sequence ID" value="NZ_BAAAKW010000029.1"/>
</dbReference>
<dbReference type="PANTHER" id="PTHR43094:SF1">
    <property type="entry name" value="AMINOTRANSFERASE CLASS-III"/>
    <property type="match status" value="1"/>
</dbReference>
<dbReference type="Pfam" id="PF00202">
    <property type="entry name" value="Aminotran_3"/>
    <property type="match status" value="1"/>
</dbReference>
<reference evidence="4 5" key="1">
    <citation type="journal article" date="2019" name="Int. J. Syst. Evol. Microbiol.">
        <title>The Global Catalogue of Microorganisms (GCM) 10K type strain sequencing project: providing services to taxonomists for standard genome sequencing and annotation.</title>
        <authorList>
            <consortium name="The Broad Institute Genomics Platform"/>
            <consortium name="The Broad Institute Genome Sequencing Center for Infectious Disease"/>
            <person name="Wu L."/>
            <person name="Ma J."/>
        </authorList>
    </citation>
    <scope>NUCLEOTIDE SEQUENCE [LARGE SCALE GENOMIC DNA]</scope>
    <source>
        <strain evidence="4 5">JCM 12762</strain>
    </source>
</reference>
<accession>A0ABN1VQN4</accession>
<name>A0ABN1VQN4_9MICO</name>
<comment type="caution">
    <text evidence="4">The sequence shown here is derived from an EMBL/GenBank/DDBJ whole genome shotgun (WGS) entry which is preliminary data.</text>
</comment>
<dbReference type="Proteomes" id="UP001500943">
    <property type="component" value="Unassembled WGS sequence"/>
</dbReference>
<evidence type="ECO:0000313" key="5">
    <source>
        <dbReference type="Proteomes" id="UP001500943"/>
    </source>
</evidence>
<keyword evidence="5" id="KW-1185">Reference proteome</keyword>
<evidence type="ECO:0000313" key="4">
    <source>
        <dbReference type="EMBL" id="GAA1217249.1"/>
    </source>
</evidence>
<keyword evidence="4" id="KW-0808">Transferase</keyword>
<dbReference type="GO" id="GO:0008483">
    <property type="term" value="F:transaminase activity"/>
    <property type="evidence" value="ECO:0007669"/>
    <property type="project" value="UniProtKB-KW"/>
</dbReference>
<dbReference type="InterPro" id="IPR015422">
    <property type="entry name" value="PyrdxlP-dep_Trfase_small"/>
</dbReference>
<dbReference type="PROSITE" id="PS00600">
    <property type="entry name" value="AA_TRANSFER_CLASS_3"/>
    <property type="match status" value="1"/>
</dbReference>
<dbReference type="InterPro" id="IPR015421">
    <property type="entry name" value="PyrdxlP-dep_Trfase_major"/>
</dbReference>
<gene>
    <name evidence="4" type="ORF">GCM10009655_15830</name>
</gene>
<dbReference type="InterPro" id="IPR005814">
    <property type="entry name" value="Aminotrans_3"/>
</dbReference>
<dbReference type="Gene3D" id="3.90.1150.10">
    <property type="entry name" value="Aspartate Aminotransferase, domain 1"/>
    <property type="match status" value="1"/>
</dbReference>